<evidence type="ECO:0000313" key="4">
    <source>
        <dbReference type="EMBL" id="MBK1643144.1"/>
    </source>
</evidence>
<accession>A0A9X1B6V3</accession>
<reference evidence="4 5" key="1">
    <citation type="journal article" date="2020" name="Microorganisms">
        <title>Osmotic Adaptation and Compatible Solute Biosynthesis of Phototrophic Bacteria as Revealed from Genome Analyses.</title>
        <authorList>
            <person name="Imhoff J.F."/>
            <person name="Rahn T."/>
            <person name="Kunzel S."/>
            <person name="Keller A."/>
            <person name="Neulinger S.C."/>
        </authorList>
    </citation>
    <scope>NUCLEOTIDE SEQUENCE [LARGE SCALE GENOMIC DNA]</scope>
    <source>
        <strain evidence="4 5">DSM 21303</strain>
    </source>
</reference>
<keyword evidence="2" id="KW-0479">Metal-binding</keyword>
<comment type="caution">
    <text evidence="4">The sequence shown here is derived from an EMBL/GenBank/DDBJ whole genome shotgun (WGS) entry which is preliminary data.</text>
</comment>
<evidence type="ECO:0000313" key="5">
    <source>
        <dbReference type="Proteomes" id="UP001138802"/>
    </source>
</evidence>
<organism evidence="4 5">
    <name type="scientific">Thiocapsa imhoffii</name>
    <dbReference type="NCBI Taxonomy" id="382777"/>
    <lineage>
        <taxon>Bacteria</taxon>
        <taxon>Pseudomonadati</taxon>
        <taxon>Pseudomonadota</taxon>
        <taxon>Gammaproteobacteria</taxon>
        <taxon>Chromatiales</taxon>
        <taxon>Chromatiaceae</taxon>
        <taxon>Thiocapsa</taxon>
    </lineage>
</organism>
<evidence type="ECO:0000256" key="2">
    <source>
        <dbReference type="ARBA" id="ARBA00022723"/>
    </source>
</evidence>
<protein>
    <recommendedName>
        <fullName evidence="3">DDE Tnp4 domain-containing protein</fullName>
    </recommendedName>
</protein>
<dbReference type="EMBL" id="NRSD01000001">
    <property type="protein sequence ID" value="MBK1643144.1"/>
    <property type="molecule type" value="Genomic_DNA"/>
</dbReference>
<comment type="cofactor">
    <cofactor evidence="1">
        <name>a divalent metal cation</name>
        <dbReference type="ChEBI" id="CHEBI:60240"/>
    </cofactor>
</comment>
<proteinExistence type="predicted"/>
<name>A0A9X1B6V3_9GAMM</name>
<sequence length="180" mass="20608">MLLKNIAILSLMEQKLPASDHRMMTIKRNDTAVKKRHTVKVLTLTNHDLKILYMSPVFGGSVHDYMIMKKCLPPHISWFEGMTLRADLGFLGAATDYGRGADIRLPHKKPKRSKVNPHPRLTKIQQRANRHHSSIRVLVEHAIARIKSFHCLTHRIRNQSSALIDQFFGLAGGLWNYKIS</sequence>
<dbReference type="PANTHER" id="PTHR23080:SF143">
    <property type="entry name" value="SI:DKEY-56D12.4"/>
    <property type="match status" value="1"/>
</dbReference>
<evidence type="ECO:0000259" key="3">
    <source>
        <dbReference type="Pfam" id="PF13359"/>
    </source>
</evidence>
<dbReference type="InterPro" id="IPR027806">
    <property type="entry name" value="HARBI1_dom"/>
</dbReference>
<dbReference type="GO" id="GO:0046872">
    <property type="term" value="F:metal ion binding"/>
    <property type="evidence" value="ECO:0007669"/>
    <property type="project" value="UniProtKB-KW"/>
</dbReference>
<dbReference type="Proteomes" id="UP001138802">
    <property type="component" value="Unassembled WGS sequence"/>
</dbReference>
<dbReference type="Pfam" id="PF13359">
    <property type="entry name" value="DDE_Tnp_4"/>
    <property type="match status" value="1"/>
</dbReference>
<gene>
    <name evidence="4" type="ORF">CKO25_00435</name>
</gene>
<keyword evidence="5" id="KW-1185">Reference proteome</keyword>
<evidence type="ECO:0000256" key="1">
    <source>
        <dbReference type="ARBA" id="ARBA00001968"/>
    </source>
</evidence>
<feature type="domain" description="DDE Tnp4" evidence="3">
    <location>
        <begin position="34"/>
        <end position="176"/>
    </location>
</feature>
<dbReference type="AlphaFoldDB" id="A0A9X1B6V3"/>
<dbReference type="PANTHER" id="PTHR23080">
    <property type="entry name" value="THAP DOMAIN PROTEIN"/>
    <property type="match status" value="1"/>
</dbReference>